<keyword evidence="2" id="KW-1185">Reference proteome</keyword>
<evidence type="ECO:0000313" key="1">
    <source>
        <dbReference type="EMBL" id="RAH66710.1"/>
    </source>
</evidence>
<organism evidence="1 2">
    <name type="scientific">Aspergillus aculeatinus CBS 121060</name>
    <dbReference type="NCBI Taxonomy" id="1448322"/>
    <lineage>
        <taxon>Eukaryota</taxon>
        <taxon>Fungi</taxon>
        <taxon>Dikarya</taxon>
        <taxon>Ascomycota</taxon>
        <taxon>Pezizomycotina</taxon>
        <taxon>Eurotiomycetes</taxon>
        <taxon>Eurotiomycetidae</taxon>
        <taxon>Eurotiales</taxon>
        <taxon>Aspergillaceae</taxon>
        <taxon>Aspergillus</taxon>
        <taxon>Aspergillus subgen. Circumdati</taxon>
    </lineage>
</organism>
<gene>
    <name evidence="1" type="ORF">BO66DRAFT_459085</name>
</gene>
<reference evidence="1" key="1">
    <citation type="submission" date="2018-02" db="EMBL/GenBank/DDBJ databases">
        <title>The genomes of Aspergillus section Nigri reveals drivers in fungal speciation.</title>
        <authorList>
            <consortium name="DOE Joint Genome Institute"/>
            <person name="Vesth T.C."/>
            <person name="Nybo J."/>
            <person name="Theobald S."/>
            <person name="Brandl J."/>
            <person name="Frisvad J.C."/>
            <person name="Nielsen K.F."/>
            <person name="Lyhne E.K."/>
            <person name="Kogle M.E."/>
            <person name="Kuo A."/>
            <person name="Riley R."/>
            <person name="Clum A."/>
            <person name="Nolan M."/>
            <person name="Lipzen A."/>
            <person name="Salamov A."/>
            <person name="Henrissat B."/>
            <person name="Wiebenga A."/>
            <person name="De vries R.P."/>
            <person name="Grigoriev I.V."/>
            <person name="Mortensen U.H."/>
            <person name="Andersen M.R."/>
            <person name="Baker S.E."/>
        </authorList>
    </citation>
    <scope>NUCLEOTIDE SEQUENCE</scope>
    <source>
        <strain evidence="1">CBS 121060</strain>
    </source>
</reference>
<accession>A0ACD1GZW6</accession>
<dbReference type="Proteomes" id="UP000249661">
    <property type="component" value="Unassembled WGS sequence"/>
</dbReference>
<protein>
    <submittedName>
        <fullName evidence="1">Phosphotransferase family protein</fullName>
    </submittedName>
</protein>
<sequence>MFIKETGSNEDLHCFTTGRWLWNEKQQLQNRFTPFDVQALQEIAASSIEAEECVSITKLGGGGSNRTFLLTMDDGRKVVAKIPYPIAGPQYYTTASEVATMEFARTVLNIPTPKVLAWCADSRCSVGSEYIIMEVARGTRLADVWDDLALEEKLKVTDSLVELQKKLFSVAFDCYGSLYYATENIPGALPAQLVGDIPEIIQEQVASRFVIGPVTEHDFWAKERAQMTIDRGPWIQPQDYVTSLAHREKAWIQQHAIPRPDDATMTQNCPASHLCLLDKYLQVAPYLLPNEPAILAPYLCHSDLNPSNIFVSDGEITSVIDWQGVWGTPLMLGGRHPSFIRFEGEPILTLPEGFAELGSKEQSATEAQMEQTIICDFYQTRVAEEIPLLNRVFYQEFGMLRCWPIQFVGDAWDDDIIRLRDSLIQIEKHWEEMGFGFPCPLHFTEDDLRVHDEETIGWNNIQGFWDAISPLVARDGFFHSDMYEEAAHMFKYVRNWGLEHVTGKVKERFEHATLMAADVEVEAVNTGGSGDS</sequence>
<proteinExistence type="predicted"/>
<evidence type="ECO:0000313" key="2">
    <source>
        <dbReference type="Proteomes" id="UP000249661"/>
    </source>
</evidence>
<dbReference type="EMBL" id="KZ824980">
    <property type="protein sequence ID" value="RAH66710.1"/>
    <property type="molecule type" value="Genomic_DNA"/>
</dbReference>
<name>A0ACD1GZW6_9EURO</name>